<evidence type="ECO:0008006" key="3">
    <source>
        <dbReference type="Google" id="ProtNLM"/>
    </source>
</evidence>
<dbReference type="AlphaFoldDB" id="A0A149V0W4"/>
<dbReference type="PATRIC" id="fig|178901.14.peg.2911"/>
<proteinExistence type="predicted"/>
<comment type="caution">
    <text evidence="1">The sequence shown here is derived from an EMBL/GenBank/DDBJ whole genome shotgun (WGS) entry which is preliminary data.</text>
</comment>
<reference evidence="1 2" key="1">
    <citation type="submission" date="2015-06" db="EMBL/GenBank/DDBJ databases">
        <title>Improved classification and identification of acetic acid bacteria using matrix-assisted laser desorption/ionization time-of-flight mass spectrometry; Gluconobacter nephelii and Gluconobacter uchimurae are later heterotypic synonyms of Gluconobacter japonicus and Gluconobacter oxydans, respectively.</title>
        <authorList>
            <person name="Li L."/>
            <person name="Cleenwerck I."/>
            <person name="De Vuyst L."/>
            <person name="Vandamme P."/>
        </authorList>
    </citation>
    <scope>NUCLEOTIDE SEQUENCE [LARGE SCALE GENOMIC DNA]</scope>
    <source>
        <strain evidence="1 2">LMG 1699</strain>
    </source>
</reference>
<accession>A0A149V0W4</accession>
<dbReference type="RefSeq" id="WP_150150607.1">
    <property type="nucleotide sequence ID" value="NZ_LHZX01000119.1"/>
</dbReference>
<evidence type="ECO:0000313" key="2">
    <source>
        <dbReference type="Proteomes" id="UP000075377"/>
    </source>
</evidence>
<name>A0A149V0W4_9PROT</name>
<gene>
    <name evidence="1" type="ORF">AD951_00790</name>
</gene>
<evidence type="ECO:0000313" key="1">
    <source>
        <dbReference type="EMBL" id="KXV73814.1"/>
    </source>
</evidence>
<sequence>MSFNLDTPRASDQQLAALFHNIMVDDEVNLSVACPTDVTPDCNQEELNACYRISWQLLVRGIDLADFRRMIARIAVRREASPDERIYYKEVRARFKHMRFGCANFDVRHRYPWQLHFITSQMGFLQDAFKSGQKFKTCWMAAVLWIVLLPLPFKLVQRRIENFLSSNPPKFREFQCAEIAKLAKALASGEQVTGQQFHSLRKIISRRTAFVDTLRIIRPSQQLNNLSAYLATINGLMGDMHDELLLKEIRGELDYHKDKFLLPDPIAVRLRKLIDANLRKISYPPHTITSSPV</sequence>
<dbReference type="EMBL" id="LHZX01000119">
    <property type="protein sequence ID" value="KXV73814.1"/>
    <property type="molecule type" value="Genomic_DNA"/>
</dbReference>
<protein>
    <recommendedName>
        <fullName evidence="3">CHAD domain-containing protein</fullName>
    </recommendedName>
</protein>
<dbReference type="Proteomes" id="UP000075377">
    <property type="component" value="Unassembled WGS sequence"/>
</dbReference>
<organism evidence="1 2">
    <name type="scientific">Acetobacter malorum</name>
    <dbReference type="NCBI Taxonomy" id="178901"/>
    <lineage>
        <taxon>Bacteria</taxon>
        <taxon>Pseudomonadati</taxon>
        <taxon>Pseudomonadota</taxon>
        <taxon>Alphaproteobacteria</taxon>
        <taxon>Acetobacterales</taxon>
        <taxon>Acetobacteraceae</taxon>
        <taxon>Acetobacter</taxon>
    </lineage>
</organism>
<dbReference type="OrthoDB" id="5942530at2"/>